<proteinExistence type="predicted"/>
<protein>
    <submittedName>
        <fullName evidence="1">19216_t:CDS:1</fullName>
    </submittedName>
</protein>
<gene>
    <name evidence="1" type="ORF">RPERSI_LOCUS23492</name>
</gene>
<evidence type="ECO:0000313" key="1">
    <source>
        <dbReference type="EMBL" id="CAG8812244.1"/>
    </source>
</evidence>
<reference evidence="1" key="1">
    <citation type="submission" date="2021-06" db="EMBL/GenBank/DDBJ databases">
        <authorList>
            <person name="Kallberg Y."/>
            <person name="Tangrot J."/>
            <person name="Rosling A."/>
        </authorList>
    </citation>
    <scope>NUCLEOTIDE SEQUENCE</scope>
    <source>
        <strain evidence="1">MA461A</strain>
    </source>
</reference>
<evidence type="ECO:0000313" key="2">
    <source>
        <dbReference type="Proteomes" id="UP000789920"/>
    </source>
</evidence>
<sequence length="305" mass="35722">LGVLFWELTTGRSPFQNASALQIVQNILYFDHREDPNPATPIEYVSLYKKCWDLCPEKRPEINEVDNTVSNIKLEADKKFDENILNTEQCASNFSVFNTIIANLFQDFIKLYIKDMDTNSDDTVNDINSWLKNNQKNSKKILDFAMSFEIERRETIIAYFFMKGFGTDEDYEECLHWCKKGCEKKDIYSYYEAAFCYRYCLENYNEAFHYFNLAASGGILKAKRELAIMYMNGMGCKENKAKAFDLFKESGDQDKIACCMVSDCYYEGIGIETNLNEALKCYKICWKKWRYPNAKIRIPLIEKKL</sequence>
<organism evidence="1 2">
    <name type="scientific">Racocetra persica</name>
    <dbReference type="NCBI Taxonomy" id="160502"/>
    <lineage>
        <taxon>Eukaryota</taxon>
        <taxon>Fungi</taxon>
        <taxon>Fungi incertae sedis</taxon>
        <taxon>Mucoromycota</taxon>
        <taxon>Glomeromycotina</taxon>
        <taxon>Glomeromycetes</taxon>
        <taxon>Diversisporales</taxon>
        <taxon>Gigasporaceae</taxon>
        <taxon>Racocetra</taxon>
    </lineage>
</organism>
<feature type="non-terminal residue" evidence="1">
    <location>
        <position position="1"/>
    </location>
</feature>
<name>A0ACA9RW36_9GLOM</name>
<comment type="caution">
    <text evidence="1">The sequence shown here is derived from an EMBL/GenBank/DDBJ whole genome shotgun (WGS) entry which is preliminary data.</text>
</comment>
<keyword evidence="2" id="KW-1185">Reference proteome</keyword>
<feature type="non-terminal residue" evidence="1">
    <location>
        <position position="305"/>
    </location>
</feature>
<accession>A0ACA9RW36</accession>
<dbReference type="EMBL" id="CAJVQC010073389">
    <property type="protein sequence ID" value="CAG8812244.1"/>
    <property type="molecule type" value="Genomic_DNA"/>
</dbReference>
<dbReference type="Proteomes" id="UP000789920">
    <property type="component" value="Unassembled WGS sequence"/>
</dbReference>